<evidence type="ECO:0000256" key="8">
    <source>
        <dbReference type="RuleBase" id="RU004447"/>
    </source>
</evidence>
<keyword evidence="3" id="KW-0645">Protease</keyword>
<dbReference type="RefSeq" id="WP_100289599.1">
    <property type="nucleotide sequence ID" value="NZ_PHHA01000028.1"/>
</dbReference>
<proteinExistence type="inferred from homology"/>
<dbReference type="SUPFAM" id="SSF63411">
    <property type="entry name" value="LuxS/MPP-like metallohydrolase"/>
    <property type="match status" value="4"/>
</dbReference>
<evidence type="ECO:0000313" key="12">
    <source>
        <dbReference type="Proteomes" id="UP000229329"/>
    </source>
</evidence>
<organism evidence="11 12">
    <name type="scientific">Conservatibacter flavescens</name>
    <dbReference type="NCBI Taxonomy" id="28161"/>
    <lineage>
        <taxon>Bacteria</taxon>
        <taxon>Pseudomonadati</taxon>
        <taxon>Pseudomonadota</taxon>
        <taxon>Gammaproteobacteria</taxon>
        <taxon>Pasteurellales</taxon>
        <taxon>Pasteurellaceae</taxon>
        <taxon>Conservatibacter</taxon>
    </lineage>
</organism>
<evidence type="ECO:0000313" key="11">
    <source>
        <dbReference type="EMBL" id="PJG84521.1"/>
    </source>
</evidence>
<feature type="domain" description="Peptidase M16 C-terminal" evidence="10">
    <location>
        <begin position="679"/>
        <end position="853"/>
    </location>
</feature>
<comment type="caution">
    <text evidence="11">The sequence shown here is derived from an EMBL/GenBank/DDBJ whole genome shotgun (WGS) entry which is preliminary data.</text>
</comment>
<keyword evidence="12" id="KW-1185">Reference proteome</keyword>
<dbReference type="GO" id="GO:0004222">
    <property type="term" value="F:metalloendopeptidase activity"/>
    <property type="evidence" value="ECO:0007669"/>
    <property type="project" value="InterPro"/>
</dbReference>
<dbReference type="PANTHER" id="PTHR43690">
    <property type="entry name" value="NARDILYSIN"/>
    <property type="match status" value="1"/>
</dbReference>
<reference evidence="11 12" key="1">
    <citation type="submission" date="2017-11" db="EMBL/GenBank/DDBJ databases">
        <title>Reclassification of Bisgaard taxon 7 as Conservatibacter flavescens gen. nov., sp. nov.</title>
        <authorList>
            <person name="Christensen H."/>
        </authorList>
    </citation>
    <scope>NUCLEOTIDE SEQUENCE [LARGE SCALE GENOMIC DNA]</scope>
    <source>
        <strain evidence="11 12">7_4</strain>
    </source>
</reference>
<dbReference type="PROSITE" id="PS00143">
    <property type="entry name" value="INSULINASE"/>
    <property type="match status" value="1"/>
</dbReference>
<accession>A0A2M8S040</accession>
<evidence type="ECO:0000256" key="6">
    <source>
        <dbReference type="ARBA" id="ARBA00022833"/>
    </source>
</evidence>
<evidence type="ECO:0000256" key="1">
    <source>
        <dbReference type="ARBA" id="ARBA00001947"/>
    </source>
</evidence>
<dbReference type="EMBL" id="PHHA01000028">
    <property type="protein sequence ID" value="PJG84521.1"/>
    <property type="molecule type" value="Genomic_DNA"/>
</dbReference>
<dbReference type="Pfam" id="PF05193">
    <property type="entry name" value="Peptidase_M16_C"/>
    <property type="match status" value="2"/>
</dbReference>
<comment type="cofactor">
    <cofactor evidence="1">
        <name>Zn(2+)</name>
        <dbReference type="ChEBI" id="CHEBI:29105"/>
    </cofactor>
</comment>
<keyword evidence="6" id="KW-0862">Zinc</keyword>
<name>A0A2M8S040_9PAST</name>
<dbReference type="PROSITE" id="PS51257">
    <property type="entry name" value="PROKAR_LIPOPROTEIN"/>
    <property type="match status" value="1"/>
</dbReference>
<dbReference type="Gene3D" id="3.30.830.10">
    <property type="entry name" value="Metalloenzyme, LuxS/M16 peptidase-like"/>
    <property type="match status" value="4"/>
</dbReference>
<dbReference type="InterPro" id="IPR011249">
    <property type="entry name" value="Metalloenz_LuxS/M16"/>
</dbReference>
<evidence type="ECO:0000259" key="9">
    <source>
        <dbReference type="Pfam" id="PF00675"/>
    </source>
</evidence>
<feature type="domain" description="Peptidase M16 C-terminal" evidence="10">
    <location>
        <begin position="204"/>
        <end position="385"/>
    </location>
</feature>
<keyword evidence="5" id="KW-0378">Hydrolase</keyword>
<protein>
    <submittedName>
        <fullName evidence="11">Peptidase M16</fullName>
    </submittedName>
</protein>
<gene>
    <name evidence="11" type="ORF">CVP05_10900</name>
</gene>
<dbReference type="AlphaFoldDB" id="A0A2M8S040"/>
<dbReference type="OrthoDB" id="9811314at2"/>
<dbReference type="InterPro" id="IPR011765">
    <property type="entry name" value="Pept_M16_N"/>
</dbReference>
<dbReference type="Proteomes" id="UP000229329">
    <property type="component" value="Unassembled WGS sequence"/>
</dbReference>
<dbReference type="PANTHER" id="PTHR43690:SF17">
    <property type="entry name" value="PROTEIN YHJJ"/>
    <property type="match status" value="1"/>
</dbReference>
<feature type="domain" description="Peptidase M16 N-terminal" evidence="9">
    <location>
        <begin position="44"/>
        <end position="165"/>
    </location>
</feature>
<comment type="similarity">
    <text evidence="2 8">Belongs to the peptidase M16 family.</text>
</comment>
<sequence length="921" mass="107665">MKKFWFFLPLFFLLSCQIERHSEQVLPFHTQMEQGQLENGLRYFILPHQEPKNRIYLRLIVNAGSLHEEDDQKGVAHIVEHMAFNGTTRFPENQIIQALEQLGMTFARDINAFTDFENTVYTLDLSDNDEQKLALAFDVLNEWIQHVTILPNDLENERGIVLEEWRSRLSPMLRLGDQKSRIEMAGSRYILRDPIGDVDVIKHVSAQRVKDFYQKWYRPDNMSVVIVGDIDSAKVRSLLQQKLANIPRPQIPIETVDYGVPLVDEWRVASVSEPEIDYRTLEFSLNEKFIENNTLSHYRQQLILQVMGRLLNERFQEWERQHAELIDSATFHRTQLGREALQNRFTLQLANTNYEESLKKLFSFLSEIAQHGFSQEEFEAEIQRLHGFNQRKFELKERSLHIANHLLSVAVMALPVYLDKQQEYELTAKLLNNITKQEVEQQFKQLIALPSKLLLITQPHPSKDIAFSRQKVTALWQDIQQQNQPQWESKIAQATLPDMSLTQGYVVEKKDWEKEKVTEFTLSNGSRLIYMYSDKQPAQIYFKALTSGGIRTIPPQDYHQLRSAVSVLDQSGVGIYSQMQLNKMFGDSPLGISTVLDEYSQGFIGVSKAENLENLLKLFRLKLQSNQVDETVLAKYKKDTLEYLTRADREREFSQAIAALRQPNSETVYSHTPRHIQALNAQSILSSYQKYITHQTDFTYFIVGDIKLPELLPLVNTYLASVEHKKREQMPYFVYGKTPRQTLKMNGYTEPRAEVEIYLTADNVWQPKDEYLLDILGTMIEEKLRLELREKESGIYAISSQFYQEPELNQIEGRIRFSTSPERVDQLIDLVYRLFDDWSKQGVEEALLHKKREEKRLRIKQNKDSLVYLFDRLAYSYQYTHSPNLLFMDEQFVASVTKSELDPLVKKLMKNEVRFKAILVP</sequence>
<evidence type="ECO:0000256" key="5">
    <source>
        <dbReference type="ARBA" id="ARBA00022801"/>
    </source>
</evidence>
<evidence type="ECO:0000256" key="3">
    <source>
        <dbReference type="ARBA" id="ARBA00022670"/>
    </source>
</evidence>
<dbReference type="GO" id="GO:0006508">
    <property type="term" value="P:proteolysis"/>
    <property type="evidence" value="ECO:0007669"/>
    <property type="project" value="UniProtKB-KW"/>
</dbReference>
<evidence type="ECO:0000259" key="10">
    <source>
        <dbReference type="Pfam" id="PF05193"/>
    </source>
</evidence>
<dbReference type="InterPro" id="IPR001431">
    <property type="entry name" value="Pept_M16_Zn_BS"/>
</dbReference>
<evidence type="ECO:0000256" key="7">
    <source>
        <dbReference type="ARBA" id="ARBA00023049"/>
    </source>
</evidence>
<evidence type="ECO:0000256" key="4">
    <source>
        <dbReference type="ARBA" id="ARBA00022723"/>
    </source>
</evidence>
<dbReference type="Pfam" id="PF00675">
    <property type="entry name" value="Peptidase_M16"/>
    <property type="match status" value="1"/>
</dbReference>
<dbReference type="GO" id="GO:0046872">
    <property type="term" value="F:metal ion binding"/>
    <property type="evidence" value="ECO:0007669"/>
    <property type="project" value="UniProtKB-KW"/>
</dbReference>
<dbReference type="InterPro" id="IPR050626">
    <property type="entry name" value="Peptidase_M16"/>
</dbReference>
<keyword evidence="4" id="KW-0479">Metal-binding</keyword>
<evidence type="ECO:0000256" key="2">
    <source>
        <dbReference type="ARBA" id="ARBA00007261"/>
    </source>
</evidence>
<dbReference type="InterPro" id="IPR007863">
    <property type="entry name" value="Peptidase_M16_C"/>
</dbReference>
<keyword evidence="7" id="KW-0482">Metalloprotease</keyword>